<sequence>MGSVSSNSTSPLLRLADDIHAGAKIFAEALKANGLPDPSFDADGPTRAVPAEAPQSIHDACNAIADASFKLFQLVTGPSELLPNFQASYQTMFALQWLLHFNVLKAVPLGKSVLYGDVATQAKVPESQLKSIARMAMTSNILCEPQANHLAHTATSVMFLTNKNMVDWASFMFEASIPSAAGMVTATEKWPGSVQKSETAYNVAFNHDLPFFEHLSKSPALTEQFSGYMKNVTGGRGTDLVHLVKGYDWDSLPEHSLIVDVGGSTGNASFTLAEAFPGLRFEVQDLEPVIMNGFELLKTQPSHVAGRVSFRSHDFSQKQPVSNAAVYVLRMIIHDWPDAEASKILNNIALALGPKSTLLIMDTVLPDPGTIPLVKERLLRVRDLTMGQVFNSKERSIQDWKDLLQSSEPRLELAKVTQPEGSHMSLMLVRLQAE</sequence>
<dbReference type="SUPFAM" id="SSF53335">
    <property type="entry name" value="S-adenosyl-L-methionine-dependent methyltransferases"/>
    <property type="match status" value="1"/>
</dbReference>
<feature type="domain" description="O-methyltransferase C-terminal" evidence="4">
    <location>
        <begin position="197"/>
        <end position="406"/>
    </location>
</feature>
<dbReference type="PROSITE" id="PS51683">
    <property type="entry name" value="SAM_OMT_II"/>
    <property type="match status" value="1"/>
</dbReference>
<dbReference type="PANTHER" id="PTHR43712:SF19">
    <property type="entry name" value="DUAL O-METHYLTRANSFERASE_FAD-DEPENDENT MONOOXYGENASE ELCB"/>
    <property type="match status" value="1"/>
</dbReference>
<organism evidence="5 6">
    <name type="scientific">Conoideocrella luteorostrata</name>
    <dbReference type="NCBI Taxonomy" id="1105319"/>
    <lineage>
        <taxon>Eukaryota</taxon>
        <taxon>Fungi</taxon>
        <taxon>Dikarya</taxon>
        <taxon>Ascomycota</taxon>
        <taxon>Pezizomycotina</taxon>
        <taxon>Sordariomycetes</taxon>
        <taxon>Hypocreomycetidae</taxon>
        <taxon>Hypocreales</taxon>
        <taxon>Clavicipitaceae</taxon>
        <taxon>Conoideocrella</taxon>
    </lineage>
</organism>
<dbReference type="Gene3D" id="3.40.50.150">
    <property type="entry name" value="Vaccinia Virus protein VP39"/>
    <property type="match status" value="1"/>
</dbReference>
<dbReference type="SUPFAM" id="SSF46785">
    <property type="entry name" value="Winged helix' DNA-binding domain"/>
    <property type="match status" value="1"/>
</dbReference>
<dbReference type="Pfam" id="PF00891">
    <property type="entry name" value="Methyltransf_2"/>
    <property type="match status" value="1"/>
</dbReference>
<comment type="caution">
    <text evidence="5">The sequence shown here is derived from an EMBL/GenBank/DDBJ whole genome shotgun (WGS) entry which is preliminary data.</text>
</comment>
<dbReference type="GO" id="GO:0008171">
    <property type="term" value="F:O-methyltransferase activity"/>
    <property type="evidence" value="ECO:0007669"/>
    <property type="project" value="InterPro"/>
</dbReference>
<gene>
    <name evidence="5" type="ORF">QQS21_000008</name>
</gene>
<evidence type="ECO:0000256" key="2">
    <source>
        <dbReference type="ARBA" id="ARBA00022679"/>
    </source>
</evidence>
<name>A0AAJ0D1M7_9HYPO</name>
<evidence type="ECO:0000256" key="1">
    <source>
        <dbReference type="ARBA" id="ARBA00022603"/>
    </source>
</evidence>
<evidence type="ECO:0000256" key="3">
    <source>
        <dbReference type="ARBA" id="ARBA00022691"/>
    </source>
</evidence>
<dbReference type="GO" id="GO:0032259">
    <property type="term" value="P:methylation"/>
    <property type="evidence" value="ECO:0007669"/>
    <property type="project" value="UniProtKB-KW"/>
</dbReference>
<evidence type="ECO:0000259" key="4">
    <source>
        <dbReference type="Pfam" id="PF00891"/>
    </source>
</evidence>
<keyword evidence="6" id="KW-1185">Reference proteome</keyword>
<dbReference type="InterPro" id="IPR001077">
    <property type="entry name" value="COMT_C"/>
</dbReference>
<evidence type="ECO:0000313" key="5">
    <source>
        <dbReference type="EMBL" id="KAK2616920.1"/>
    </source>
</evidence>
<dbReference type="InterPro" id="IPR036390">
    <property type="entry name" value="WH_DNA-bd_sf"/>
</dbReference>
<dbReference type="InterPro" id="IPR016461">
    <property type="entry name" value="COMT-like"/>
</dbReference>
<evidence type="ECO:0000313" key="6">
    <source>
        <dbReference type="Proteomes" id="UP001251528"/>
    </source>
</evidence>
<dbReference type="Proteomes" id="UP001251528">
    <property type="component" value="Unassembled WGS sequence"/>
</dbReference>
<dbReference type="EMBL" id="JASWJB010000001">
    <property type="protein sequence ID" value="KAK2616920.1"/>
    <property type="molecule type" value="Genomic_DNA"/>
</dbReference>
<dbReference type="AlphaFoldDB" id="A0AAJ0D1M7"/>
<reference evidence="5" key="1">
    <citation type="submission" date="2023-06" db="EMBL/GenBank/DDBJ databases">
        <title>Conoideocrella luteorostrata (Hypocreales: Clavicipitaceae), a potential biocontrol fungus for elongate hemlock scale in United States Christmas tree production areas.</title>
        <authorList>
            <person name="Barrett H."/>
            <person name="Lovett B."/>
            <person name="Macias A.M."/>
            <person name="Stajich J.E."/>
            <person name="Kasson M.T."/>
        </authorList>
    </citation>
    <scope>NUCLEOTIDE SEQUENCE</scope>
    <source>
        <strain evidence="5">ARSEF 14590</strain>
    </source>
</reference>
<keyword evidence="1" id="KW-0489">Methyltransferase</keyword>
<dbReference type="PANTHER" id="PTHR43712">
    <property type="entry name" value="PUTATIVE (AFU_ORTHOLOGUE AFUA_4G14580)-RELATED"/>
    <property type="match status" value="1"/>
</dbReference>
<keyword evidence="3" id="KW-0949">S-adenosyl-L-methionine</keyword>
<accession>A0AAJ0D1M7</accession>
<proteinExistence type="predicted"/>
<protein>
    <recommendedName>
        <fullName evidence="4">O-methyltransferase C-terminal domain-containing protein</fullName>
    </recommendedName>
</protein>
<keyword evidence="2" id="KW-0808">Transferase</keyword>
<dbReference type="InterPro" id="IPR029063">
    <property type="entry name" value="SAM-dependent_MTases_sf"/>
</dbReference>